<evidence type="ECO:0000313" key="11">
    <source>
        <dbReference type="EMBL" id="CAG4979492.1"/>
    </source>
</evidence>
<protein>
    <submittedName>
        <fullName evidence="11">(apollo) hypothetical protein</fullName>
    </submittedName>
</protein>
<feature type="transmembrane region" description="Helical" evidence="10">
    <location>
        <begin position="6"/>
        <end position="25"/>
    </location>
</feature>
<keyword evidence="8" id="KW-0675">Receptor</keyword>
<keyword evidence="3" id="KW-0716">Sensory transduction</keyword>
<keyword evidence="12" id="KW-1185">Reference proteome</keyword>
<dbReference type="EMBL" id="CAJQZP010000693">
    <property type="protein sequence ID" value="CAG4979492.1"/>
    <property type="molecule type" value="Genomic_DNA"/>
</dbReference>
<dbReference type="InterPro" id="IPR004117">
    <property type="entry name" value="7tm6_olfct_rcpt"/>
</dbReference>
<keyword evidence="5" id="KW-0552">Olfaction</keyword>
<dbReference type="GO" id="GO:0004984">
    <property type="term" value="F:olfactory receptor activity"/>
    <property type="evidence" value="ECO:0007669"/>
    <property type="project" value="InterPro"/>
</dbReference>
<accession>A0A8S3WSV0</accession>
<evidence type="ECO:0000256" key="7">
    <source>
        <dbReference type="ARBA" id="ARBA00023136"/>
    </source>
</evidence>
<evidence type="ECO:0000256" key="5">
    <source>
        <dbReference type="ARBA" id="ARBA00022725"/>
    </source>
</evidence>
<evidence type="ECO:0000256" key="10">
    <source>
        <dbReference type="SAM" id="Phobius"/>
    </source>
</evidence>
<keyword evidence="9" id="KW-0807">Transducer</keyword>
<comment type="caution">
    <text evidence="11">The sequence shown here is derived from an EMBL/GenBank/DDBJ whole genome shotgun (WGS) entry which is preliminary data.</text>
</comment>
<keyword evidence="2" id="KW-1003">Cell membrane</keyword>
<proteinExistence type="predicted"/>
<feature type="transmembrane region" description="Helical" evidence="10">
    <location>
        <begin position="77"/>
        <end position="99"/>
    </location>
</feature>
<feature type="transmembrane region" description="Helical" evidence="10">
    <location>
        <begin position="141"/>
        <end position="163"/>
    </location>
</feature>
<comment type="subcellular location">
    <subcellularLocation>
        <location evidence="1">Cell membrane</location>
        <topology evidence="1">Multi-pass membrane protein</topology>
    </subcellularLocation>
</comment>
<keyword evidence="7 10" id="KW-0472">Membrane</keyword>
<evidence type="ECO:0000256" key="6">
    <source>
        <dbReference type="ARBA" id="ARBA00022989"/>
    </source>
</evidence>
<dbReference type="AlphaFoldDB" id="A0A8S3WSV0"/>
<keyword evidence="4 10" id="KW-0812">Transmembrane</keyword>
<dbReference type="Pfam" id="PF02949">
    <property type="entry name" value="7tm_6"/>
    <property type="match status" value="2"/>
</dbReference>
<evidence type="ECO:0000256" key="2">
    <source>
        <dbReference type="ARBA" id="ARBA00022475"/>
    </source>
</evidence>
<dbReference type="PANTHER" id="PTHR21137:SF35">
    <property type="entry name" value="ODORANT RECEPTOR 19A-RELATED"/>
    <property type="match status" value="1"/>
</dbReference>
<dbReference type="GO" id="GO:0005886">
    <property type="term" value="C:plasma membrane"/>
    <property type="evidence" value="ECO:0007669"/>
    <property type="project" value="UniProtKB-SubCell"/>
</dbReference>
<evidence type="ECO:0000256" key="3">
    <source>
        <dbReference type="ARBA" id="ARBA00022606"/>
    </source>
</evidence>
<organism evidence="11 12">
    <name type="scientific">Parnassius apollo</name>
    <name type="common">Apollo butterfly</name>
    <name type="synonym">Papilio apollo</name>
    <dbReference type="NCBI Taxonomy" id="110799"/>
    <lineage>
        <taxon>Eukaryota</taxon>
        <taxon>Metazoa</taxon>
        <taxon>Ecdysozoa</taxon>
        <taxon>Arthropoda</taxon>
        <taxon>Hexapoda</taxon>
        <taxon>Insecta</taxon>
        <taxon>Pterygota</taxon>
        <taxon>Neoptera</taxon>
        <taxon>Endopterygota</taxon>
        <taxon>Lepidoptera</taxon>
        <taxon>Glossata</taxon>
        <taxon>Ditrysia</taxon>
        <taxon>Papilionoidea</taxon>
        <taxon>Papilionidae</taxon>
        <taxon>Parnassiinae</taxon>
        <taxon>Parnassini</taxon>
        <taxon>Parnassius</taxon>
        <taxon>Parnassius</taxon>
    </lineage>
</organism>
<dbReference type="GO" id="GO:0007165">
    <property type="term" value="P:signal transduction"/>
    <property type="evidence" value="ECO:0007669"/>
    <property type="project" value="UniProtKB-KW"/>
</dbReference>
<evidence type="ECO:0000313" key="12">
    <source>
        <dbReference type="Proteomes" id="UP000691718"/>
    </source>
</evidence>
<dbReference type="Proteomes" id="UP000691718">
    <property type="component" value="Unassembled WGS sequence"/>
</dbReference>
<dbReference type="OrthoDB" id="7548151at2759"/>
<evidence type="ECO:0000256" key="1">
    <source>
        <dbReference type="ARBA" id="ARBA00004651"/>
    </source>
</evidence>
<gene>
    <name evidence="11" type="ORF">PAPOLLO_LOCUS9927</name>
</gene>
<reference evidence="11" key="1">
    <citation type="submission" date="2021-04" db="EMBL/GenBank/DDBJ databases">
        <authorList>
            <person name="Tunstrom K."/>
        </authorList>
    </citation>
    <scope>NUCLEOTIDE SEQUENCE</scope>
</reference>
<evidence type="ECO:0000256" key="4">
    <source>
        <dbReference type="ARBA" id="ARBA00022692"/>
    </source>
</evidence>
<sequence length="173" mass="19941">MMYNINVDTFVAGLIFLTITQLKVLKYKLNNLKINSNELRYSKEFQENLQMLKLKQCLGHYNKIIMFQANIQEISSITLFVVFGMASAIICVTLCGFYLSRELVFAAYSCDWINRCQKFKRSIVILMEHANTPLKMIGMKMFLLSLDTFITIVKSAFSLVTLIRSFQDVEDGS</sequence>
<evidence type="ECO:0000256" key="9">
    <source>
        <dbReference type="ARBA" id="ARBA00023224"/>
    </source>
</evidence>
<dbReference type="GO" id="GO:0005549">
    <property type="term" value="F:odorant binding"/>
    <property type="evidence" value="ECO:0007669"/>
    <property type="project" value="InterPro"/>
</dbReference>
<evidence type="ECO:0000256" key="8">
    <source>
        <dbReference type="ARBA" id="ARBA00023170"/>
    </source>
</evidence>
<keyword evidence="6 10" id="KW-1133">Transmembrane helix</keyword>
<dbReference type="PANTHER" id="PTHR21137">
    <property type="entry name" value="ODORANT RECEPTOR"/>
    <property type="match status" value="1"/>
</dbReference>
<name>A0A8S3WSV0_PARAO</name>